<reference evidence="1 2" key="1">
    <citation type="submission" date="2019-06" db="EMBL/GenBank/DDBJ databases">
        <title>Lysobacter alkalisoli sp. nov. isolated from saline soil.</title>
        <authorList>
            <person name="Sun J.-Q."/>
            <person name="Xu L."/>
        </authorList>
    </citation>
    <scope>NUCLEOTIDE SEQUENCE [LARGE SCALE GENOMIC DNA]</scope>
    <source>
        <strain evidence="1 2">JCM 31130</strain>
    </source>
</reference>
<protein>
    <submittedName>
        <fullName evidence="1">Uncharacterized protein</fullName>
    </submittedName>
</protein>
<keyword evidence="2" id="KW-1185">Reference proteome</keyword>
<dbReference type="AlphaFoldDB" id="A0A508AWF2"/>
<gene>
    <name evidence="1" type="ORF">FKV25_01360</name>
</gene>
<dbReference type="OrthoDB" id="6795846at2"/>
<accession>A0A508AWF2</accession>
<evidence type="ECO:0000313" key="1">
    <source>
        <dbReference type="EMBL" id="TQD51395.1"/>
    </source>
</evidence>
<name>A0A508AWF2_9GAMM</name>
<comment type="caution">
    <text evidence="1">The sequence shown here is derived from an EMBL/GenBank/DDBJ whole genome shotgun (WGS) entry which is preliminary data.</text>
</comment>
<organism evidence="1 2">
    <name type="scientific">Marilutibacter aestuarii</name>
    <dbReference type="NCBI Taxonomy" id="1706195"/>
    <lineage>
        <taxon>Bacteria</taxon>
        <taxon>Pseudomonadati</taxon>
        <taxon>Pseudomonadota</taxon>
        <taxon>Gammaproteobacteria</taxon>
        <taxon>Lysobacterales</taxon>
        <taxon>Lysobacteraceae</taxon>
        <taxon>Marilutibacter</taxon>
    </lineage>
</organism>
<evidence type="ECO:0000313" key="2">
    <source>
        <dbReference type="Proteomes" id="UP000318212"/>
    </source>
</evidence>
<dbReference type="EMBL" id="VICE01000010">
    <property type="protein sequence ID" value="TQD51395.1"/>
    <property type="molecule type" value="Genomic_DNA"/>
</dbReference>
<dbReference type="Proteomes" id="UP000318212">
    <property type="component" value="Unassembled WGS sequence"/>
</dbReference>
<sequence>MGRSKSIEGMARENDKFKDFVATMRKDLDAEVDKHRELIRTSVKEHYAPYGNDDVSMLMGSFSHQSCVSEWNLDAINGMIDTCRNALLGGEKPKGTSSDEDAVGATEAIKKIAGINQLIAGAAFEAVQGLLRGVSSRTSIETKSQFAARPLAPGLTLFISVVENGYDKKHFFGRESIVQTIFVFDARYSLAEGKKQAEMTGLMALSNLLEAFAQQLAQVSLQITRIDIMDEQYDFKMDRLEGISERIKAQMGKIRDEMASLGRPAEDHAEVRRLNSASIQGARALASVARSLHASPVLAAGPVALPRK</sequence>
<proteinExistence type="predicted"/>
<dbReference type="RefSeq" id="WP_141516993.1">
    <property type="nucleotide sequence ID" value="NZ_VICE01000010.1"/>
</dbReference>